<sequence length="92" mass="10455">MTSIGLRFDGRIIDELSIKIPSNIFALNELTKNSYDAFSRKIDIKIDTQKCLLTISDDGLGMDYEDVKKLFHIASATAVLTFFNRKDTHRKA</sequence>
<dbReference type="RefSeq" id="WP_113041823.1">
    <property type="nucleotide sequence ID" value="NZ_CAWQKC010000035.1"/>
</dbReference>
<gene>
    <name evidence="1" type="ORF">PH362_15220</name>
</gene>
<organism evidence="1 2">
    <name type="scientific">Photorhabdus bodei</name>
    <dbReference type="NCBI Taxonomy" id="2029681"/>
    <lineage>
        <taxon>Bacteria</taxon>
        <taxon>Pseudomonadati</taxon>
        <taxon>Pseudomonadota</taxon>
        <taxon>Gammaproteobacteria</taxon>
        <taxon>Enterobacterales</taxon>
        <taxon>Morganellaceae</taxon>
        <taxon>Photorhabdus</taxon>
    </lineage>
</organism>
<keyword evidence="1" id="KW-0067">ATP-binding</keyword>
<dbReference type="SUPFAM" id="SSF55874">
    <property type="entry name" value="ATPase domain of HSP90 chaperone/DNA topoisomerase II/histidine kinase"/>
    <property type="match status" value="1"/>
</dbReference>
<accession>A0AAW6BNC7</accession>
<dbReference type="EMBL" id="JAQMFO010000022">
    <property type="protein sequence ID" value="MDB6373254.1"/>
    <property type="molecule type" value="Genomic_DNA"/>
</dbReference>
<evidence type="ECO:0000313" key="1">
    <source>
        <dbReference type="EMBL" id="MDB6373254.1"/>
    </source>
</evidence>
<proteinExistence type="predicted"/>
<name>A0AAW6BNC7_9GAMM</name>
<dbReference type="Proteomes" id="UP001212996">
    <property type="component" value="Unassembled WGS sequence"/>
</dbReference>
<dbReference type="Pfam" id="PF13589">
    <property type="entry name" value="HATPase_c_3"/>
    <property type="match status" value="1"/>
</dbReference>
<dbReference type="Gene3D" id="3.30.565.10">
    <property type="entry name" value="Histidine kinase-like ATPase, C-terminal domain"/>
    <property type="match status" value="1"/>
</dbReference>
<dbReference type="GO" id="GO:0005524">
    <property type="term" value="F:ATP binding"/>
    <property type="evidence" value="ECO:0007669"/>
    <property type="project" value="UniProtKB-KW"/>
</dbReference>
<dbReference type="AlphaFoldDB" id="A0AAW6BNC7"/>
<protein>
    <submittedName>
        <fullName evidence="1">ATP-binding protein</fullName>
    </submittedName>
</protein>
<comment type="caution">
    <text evidence="1">The sequence shown here is derived from an EMBL/GenBank/DDBJ whole genome shotgun (WGS) entry which is preliminary data.</text>
</comment>
<dbReference type="InterPro" id="IPR036890">
    <property type="entry name" value="HATPase_C_sf"/>
</dbReference>
<reference evidence="1" key="1">
    <citation type="submission" date="2023-01" db="EMBL/GenBank/DDBJ databases">
        <title>Genome sequencing of Photorhabdus bodei 09-20.</title>
        <authorList>
            <person name="Kalindamar S."/>
            <person name="Kumru S."/>
        </authorList>
    </citation>
    <scope>NUCLEOTIDE SEQUENCE</scope>
    <source>
        <strain evidence="1">09-20</strain>
    </source>
</reference>
<keyword evidence="1" id="KW-0547">Nucleotide-binding</keyword>
<evidence type="ECO:0000313" key="2">
    <source>
        <dbReference type="Proteomes" id="UP001212996"/>
    </source>
</evidence>